<evidence type="ECO:0000256" key="4">
    <source>
        <dbReference type="ARBA" id="ARBA00022643"/>
    </source>
</evidence>
<dbReference type="SUPFAM" id="SSF52218">
    <property type="entry name" value="Flavoproteins"/>
    <property type="match status" value="1"/>
</dbReference>
<dbReference type="RefSeq" id="WP_015504976.1">
    <property type="nucleotide sequence ID" value="NZ_CAYARL010000026.1"/>
</dbReference>
<evidence type="ECO:0000256" key="5">
    <source>
        <dbReference type="ARBA" id="ARBA00038292"/>
    </source>
</evidence>
<dbReference type="EMBL" id="CP017686">
    <property type="protein sequence ID" value="AYQ55227.1"/>
    <property type="molecule type" value="Genomic_DNA"/>
</dbReference>
<dbReference type="InterPro" id="IPR051796">
    <property type="entry name" value="ISF_SsuE-like"/>
</dbReference>
<keyword evidence="4" id="KW-0288">FMN</keyword>
<dbReference type="GeneID" id="41321872"/>
<evidence type="ECO:0000256" key="3">
    <source>
        <dbReference type="ARBA" id="ARBA00022630"/>
    </source>
</evidence>
<comment type="similarity">
    <text evidence="5">Belongs to the SsuE family. Isf subfamily.</text>
</comment>
<proteinExistence type="inferred from homology"/>
<evidence type="ECO:0000313" key="8">
    <source>
        <dbReference type="Proteomes" id="UP000273278"/>
    </source>
</evidence>
<sequence>MSIVAIVSSPRKNANTDFLVNAVAEGAKENGKDVQTFYLNTLKDKKGCQGCDACKKNGGTCVTKDDLTPVLDAIRDAEGIVLSSPVYFGEACGQYRMLEDRLYGFLKADFSVSFEAGKKVAVITAAGSAGADALADKIEGTMKNYFKCEPIGKIAVVTHNDRKFSENDADLVAQAKALGKKF</sequence>
<evidence type="ECO:0000313" key="7">
    <source>
        <dbReference type="EMBL" id="AYQ55227.1"/>
    </source>
</evidence>
<dbReference type="PANTHER" id="PTHR43278:SF2">
    <property type="entry name" value="IRON-SULFUR FLAVOPROTEIN"/>
    <property type="match status" value="1"/>
</dbReference>
<gene>
    <name evidence="7" type="ORF">BKD89_05350</name>
</gene>
<accession>A0A3G3IHA1</accession>
<protein>
    <recommendedName>
        <fullName evidence="6">NADPH-dependent FMN reductase-like domain-containing protein</fullName>
    </recommendedName>
</protein>
<name>A0A3G3IHA1_9ARCH</name>
<comment type="cofactor">
    <cofactor evidence="1">
        <name>FMN</name>
        <dbReference type="ChEBI" id="CHEBI:58210"/>
    </cofactor>
</comment>
<dbReference type="PANTHER" id="PTHR43278">
    <property type="entry name" value="NAD(P)H-DEPENDENT FMN-CONTAINING OXIDOREDUCTASE YWQN-RELATED"/>
    <property type="match status" value="1"/>
</dbReference>
<feature type="domain" description="NADPH-dependent FMN reductase-like" evidence="6">
    <location>
        <begin position="1"/>
        <end position="159"/>
    </location>
</feature>
<organism evidence="7 8">
    <name type="scientific">Methanomethylophilus alvi</name>
    <dbReference type="NCBI Taxonomy" id="1291540"/>
    <lineage>
        <taxon>Archaea</taxon>
        <taxon>Methanobacteriati</taxon>
        <taxon>Thermoplasmatota</taxon>
        <taxon>Thermoplasmata</taxon>
        <taxon>Methanomassiliicoccales</taxon>
        <taxon>Methanomethylophilaceae</taxon>
        <taxon>Methanomethylophilus</taxon>
    </lineage>
</organism>
<evidence type="ECO:0000259" key="6">
    <source>
        <dbReference type="Pfam" id="PF03358"/>
    </source>
</evidence>
<evidence type="ECO:0000256" key="2">
    <source>
        <dbReference type="ARBA" id="ARBA00001966"/>
    </source>
</evidence>
<comment type="cofactor">
    <cofactor evidence="2">
        <name>[4Fe-4S] cluster</name>
        <dbReference type="ChEBI" id="CHEBI:49883"/>
    </cofactor>
</comment>
<dbReference type="InterPro" id="IPR005025">
    <property type="entry name" value="FMN_Rdtase-like_dom"/>
</dbReference>
<dbReference type="Proteomes" id="UP000273278">
    <property type="component" value="Chromosome"/>
</dbReference>
<evidence type="ECO:0000256" key="1">
    <source>
        <dbReference type="ARBA" id="ARBA00001917"/>
    </source>
</evidence>
<dbReference type="GO" id="GO:0016491">
    <property type="term" value="F:oxidoreductase activity"/>
    <property type="evidence" value="ECO:0007669"/>
    <property type="project" value="InterPro"/>
</dbReference>
<dbReference type="InterPro" id="IPR029039">
    <property type="entry name" value="Flavoprotein-like_sf"/>
</dbReference>
<keyword evidence="3" id="KW-0285">Flavoprotein</keyword>
<reference evidence="7 8" key="1">
    <citation type="submission" date="2016-10" db="EMBL/GenBank/DDBJ databases">
        <title>Complete genome of the TMA-utilizing, human hosted archaeon Methanomethylophilus alvus Gen. nov, sp. nov., strain Mx-05, derived from a pure culture.</title>
        <authorList>
            <person name="Brugere J.-F."/>
            <person name="Ben Hania W."/>
            <person name="Chaudhary P.P."/>
            <person name="Gaci N."/>
            <person name="Borrel G."/>
            <person name="Cao Van Tuat L."/>
            <person name="Fardeau M.-L."/>
            <person name="Harris H.M.B."/>
            <person name="O'Toole P.W."/>
            <person name="Ollivier B."/>
        </authorList>
    </citation>
    <scope>NUCLEOTIDE SEQUENCE [LARGE SCALE GENOMIC DNA]</scope>
    <source>
        <strain evidence="7 8">Mx-05</strain>
    </source>
</reference>
<dbReference type="OMA" id="SHTEYLD"/>
<dbReference type="Pfam" id="PF03358">
    <property type="entry name" value="FMN_red"/>
    <property type="match status" value="1"/>
</dbReference>
<dbReference type="AlphaFoldDB" id="A0A3G3IHA1"/>
<dbReference type="Gene3D" id="3.40.50.360">
    <property type="match status" value="1"/>
</dbReference>